<feature type="compositionally biased region" description="Low complexity" evidence="1">
    <location>
        <begin position="366"/>
        <end position="378"/>
    </location>
</feature>
<keyword evidence="3" id="KW-1185">Reference proteome</keyword>
<feature type="compositionally biased region" description="Polar residues" evidence="1">
    <location>
        <begin position="23"/>
        <end position="32"/>
    </location>
</feature>
<organism evidence="2 3">
    <name type="scientific">Ceratocystis fimbriata CBS 114723</name>
    <dbReference type="NCBI Taxonomy" id="1035309"/>
    <lineage>
        <taxon>Eukaryota</taxon>
        <taxon>Fungi</taxon>
        <taxon>Dikarya</taxon>
        <taxon>Ascomycota</taxon>
        <taxon>Pezizomycotina</taxon>
        <taxon>Sordariomycetes</taxon>
        <taxon>Hypocreomycetidae</taxon>
        <taxon>Microascales</taxon>
        <taxon>Ceratocystidaceae</taxon>
        <taxon>Ceratocystis</taxon>
    </lineage>
</organism>
<feature type="compositionally biased region" description="Basic residues" evidence="1">
    <location>
        <begin position="1"/>
        <end position="11"/>
    </location>
</feature>
<feature type="compositionally biased region" description="Basic and acidic residues" evidence="1">
    <location>
        <begin position="71"/>
        <end position="83"/>
    </location>
</feature>
<evidence type="ECO:0000256" key="1">
    <source>
        <dbReference type="SAM" id="MobiDB-lite"/>
    </source>
</evidence>
<feature type="region of interest" description="Disordered" evidence="1">
    <location>
        <begin position="662"/>
        <end position="738"/>
    </location>
</feature>
<feature type="region of interest" description="Disordered" evidence="1">
    <location>
        <begin position="1"/>
        <end position="200"/>
    </location>
</feature>
<feature type="compositionally biased region" description="Basic and acidic residues" evidence="1">
    <location>
        <begin position="113"/>
        <end position="126"/>
    </location>
</feature>
<feature type="compositionally biased region" description="Low complexity" evidence="1">
    <location>
        <begin position="899"/>
        <end position="915"/>
    </location>
</feature>
<name>A0A2C5WVG5_9PEZI</name>
<feature type="region of interest" description="Disordered" evidence="1">
    <location>
        <begin position="616"/>
        <end position="635"/>
    </location>
</feature>
<feature type="region of interest" description="Disordered" evidence="1">
    <location>
        <begin position="216"/>
        <end position="283"/>
    </location>
</feature>
<feature type="region of interest" description="Disordered" evidence="1">
    <location>
        <begin position="865"/>
        <end position="915"/>
    </location>
</feature>
<feature type="region of interest" description="Disordered" evidence="1">
    <location>
        <begin position="804"/>
        <end position="835"/>
    </location>
</feature>
<reference evidence="2 3" key="1">
    <citation type="journal article" date="2013" name="Fungal Biol.">
        <title>Analysis of microsatellite markers in the genome of the plant pathogen Ceratocystis fimbriata.</title>
        <authorList>
            <person name="Simpson M.C."/>
            <person name="Wilken P.M."/>
            <person name="Coetzee M.P."/>
            <person name="Wingfield M.J."/>
            <person name="Wingfield B.D."/>
        </authorList>
    </citation>
    <scope>NUCLEOTIDE SEQUENCE [LARGE SCALE GENOMIC DNA]</scope>
    <source>
        <strain evidence="2 3">CBS 114723</strain>
    </source>
</reference>
<feature type="compositionally biased region" description="Polar residues" evidence="1">
    <location>
        <begin position="865"/>
        <end position="882"/>
    </location>
</feature>
<feature type="compositionally biased region" description="Basic and acidic residues" evidence="1">
    <location>
        <begin position="616"/>
        <end position="631"/>
    </location>
</feature>
<feature type="compositionally biased region" description="Low complexity" evidence="1">
    <location>
        <begin position="339"/>
        <end position="348"/>
    </location>
</feature>
<dbReference type="OrthoDB" id="5369448at2759"/>
<feature type="compositionally biased region" description="Acidic residues" evidence="1">
    <location>
        <begin position="1103"/>
        <end position="1112"/>
    </location>
</feature>
<feature type="compositionally biased region" description="Basic and acidic residues" evidence="1">
    <location>
        <begin position="135"/>
        <end position="148"/>
    </location>
</feature>
<feature type="region of interest" description="Disordered" evidence="1">
    <location>
        <begin position="1056"/>
        <end position="1112"/>
    </location>
</feature>
<feature type="compositionally biased region" description="Polar residues" evidence="1">
    <location>
        <begin position="149"/>
        <end position="162"/>
    </location>
</feature>
<proteinExistence type="predicted"/>
<protein>
    <recommendedName>
        <fullName evidence="4">Pathway-specific nitrogen regulator</fullName>
    </recommendedName>
</protein>
<feature type="compositionally biased region" description="Polar residues" evidence="1">
    <location>
        <begin position="170"/>
        <end position="179"/>
    </location>
</feature>
<gene>
    <name evidence="2" type="ORF">CFIMG_006442RA</name>
</gene>
<dbReference type="AlphaFoldDB" id="A0A2C5WVG5"/>
<feature type="compositionally biased region" description="Acidic residues" evidence="1">
    <location>
        <begin position="1075"/>
        <end position="1088"/>
    </location>
</feature>
<dbReference type="Proteomes" id="UP000222788">
    <property type="component" value="Unassembled WGS sequence"/>
</dbReference>
<dbReference type="STRING" id="1035309.A0A2C5WVG5"/>
<feature type="compositionally biased region" description="Polar residues" evidence="1">
    <location>
        <begin position="351"/>
        <end position="365"/>
    </location>
</feature>
<comment type="caution">
    <text evidence="2">The sequence shown here is derived from an EMBL/GenBank/DDBJ whole genome shotgun (WGS) entry which is preliminary data.</text>
</comment>
<feature type="compositionally biased region" description="Low complexity" evidence="1">
    <location>
        <begin position="703"/>
        <end position="712"/>
    </location>
</feature>
<evidence type="ECO:0000313" key="3">
    <source>
        <dbReference type="Proteomes" id="UP000222788"/>
    </source>
</evidence>
<feature type="compositionally biased region" description="Acidic residues" evidence="1">
    <location>
        <begin position="259"/>
        <end position="269"/>
    </location>
</feature>
<accession>A0A2C5WVG5</accession>
<dbReference type="EMBL" id="APWK03000163">
    <property type="protein sequence ID" value="PHH49876.1"/>
    <property type="molecule type" value="Genomic_DNA"/>
</dbReference>
<reference evidence="2 3" key="2">
    <citation type="journal article" date="2013" name="IMA Fungus">
        <title>IMA Genome-F 1: Ceratocystis fimbriata: Draft nuclear genome sequence for the plant pathogen, Ceratocystis fimbriata.</title>
        <authorList>
            <person name="Wilken P.M."/>
            <person name="Steenkamp E.T."/>
            <person name="Wingfield M.J."/>
            <person name="de Beer Z.W."/>
            <person name="Wingfield B.D."/>
        </authorList>
    </citation>
    <scope>NUCLEOTIDE SEQUENCE [LARGE SCALE GENOMIC DNA]</scope>
    <source>
        <strain evidence="2 3">CBS 114723</strain>
    </source>
</reference>
<evidence type="ECO:0000313" key="2">
    <source>
        <dbReference type="EMBL" id="PHH49876.1"/>
    </source>
</evidence>
<feature type="compositionally biased region" description="Polar residues" evidence="1">
    <location>
        <begin position="1056"/>
        <end position="1066"/>
    </location>
</feature>
<sequence>MPPRKKTKKNLNKPFVIHRDESCLSSNNSQQDQDAEVSPSAPAPAILTEPAPTPGHETRDIPASTIAWGHPLEHEELDSEHSQVGESSQIIYSDPDEPRWSELDGIAEETEPESTRFEESRYKNDLAADTTPYNHHLDQSSHMDDSRGSDSQLEAAQAQQDNRYADDSQIETSGLSHGISTADHCDHDDSQDTAEPSLLVESVVQEDCSLLNHSIDQSYNAEADRSRLQPRSHYDITDSHIDQDTSTPRPRQDSSSPLQEEEEEEDDHDDVFSDHSLRSSLGSYDSGMARKAVVEEAPSVDASSVYMHEDSRMPQAARPTHVSDFSQSLISETDDDDSTLSSKDSLCSHFRSGSNSRQAYMSPTAGSSRSSKNSGPKSVVTRLGSPAMPVHYSPKGRTPTRFRPQPDQAPLVLLHVTMLPLQWSWAPVLEEAAAYAAEGNSMLSEPIKNLRDAWIILQDRIGDTVLERGVLLPHPQNDYEVLEERVLEAMELPLRRRARILECGHYLGPANVMSLSDDEETEDDDSFTSYEIQRRRITSTRHWCATCRHEIKVDALGPGKIFRVKVYASNGLMRAGAWKACWREMERIDVEIEPIVDSSLHIELAELAAEQQRRAEETASKMLQEKKEAEAASRGIVAKIDDKTRRLNEERERREIERELERHREEVMRAQPKALTSPPPAIPIEAPPCPSDQSRSSGQFTQSTPHNESSSSHPPPSPSASVPLATSAGPQSPLQRTIPDTFPELLMEALRVLIRDRKNIVIGVLSFLALLLAVRGGQQQNYMHAMHHDHFPGRSQAYAAAPYADTQPPAPAQQQQPQMQHQNVPPVQYYQQQQQHVPQQVEYQAQAQQQVVGYREVSAQDQQYAQPEYGSAQNEQSTQQQAVGYREVSAHDQPEYGSAQNEQPTQQQAQYEQQQQHYENAQYDYPHVEHEQQYYQYDDIQAQDESPIASPGEPSAVDAEYEAPPVDVQDFIDEAIAAEDSVISTEALAGESVELETEANSNFADNIDGIDEHEPKTEEEDLYFPSNVSEAEHENQEHDISMDAMADVVDDETDSNTLEFGVQTSFGEDRASPEEKEEESTLFSDEAEAVIQGEDMIDGTMSTEEEVAHEEL</sequence>
<evidence type="ECO:0008006" key="4">
    <source>
        <dbReference type="Google" id="ProtNLM"/>
    </source>
</evidence>
<feature type="compositionally biased region" description="Polar residues" evidence="1">
    <location>
        <begin position="691"/>
        <end position="702"/>
    </location>
</feature>
<feature type="compositionally biased region" description="Pro residues" evidence="1">
    <location>
        <begin position="677"/>
        <end position="690"/>
    </location>
</feature>
<feature type="region of interest" description="Disordered" evidence="1">
    <location>
        <begin position="331"/>
        <end position="402"/>
    </location>
</feature>
<feature type="compositionally biased region" description="Basic and acidic residues" evidence="1">
    <location>
        <begin position="222"/>
        <end position="243"/>
    </location>
</feature>